<keyword evidence="2" id="KW-1185">Reference proteome</keyword>
<accession>A0A7G8BCL4</accession>
<dbReference type="RefSeq" id="WP_186740060.1">
    <property type="nucleotide sequence ID" value="NZ_CP060394.1"/>
</dbReference>
<evidence type="ECO:0000313" key="2">
    <source>
        <dbReference type="Proteomes" id="UP000515312"/>
    </source>
</evidence>
<protein>
    <submittedName>
        <fullName evidence="1">Uncharacterized protein</fullName>
    </submittedName>
</protein>
<dbReference type="EMBL" id="CP060394">
    <property type="protein sequence ID" value="QNI30284.1"/>
    <property type="molecule type" value="Genomic_DNA"/>
</dbReference>
<proteinExistence type="predicted"/>
<name>A0A7G8BCL4_9BACT</name>
<dbReference type="AlphaFoldDB" id="A0A7G8BCL4"/>
<reference evidence="1 2" key="1">
    <citation type="submission" date="2020-08" db="EMBL/GenBank/DDBJ databases">
        <title>Edaphobacter telluris sp. nov. and Acidobacterium dinghuensis sp. nov., two acidobacteria isolated from forest soil.</title>
        <authorList>
            <person name="Fu J."/>
            <person name="Qiu L."/>
        </authorList>
    </citation>
    <scope>NUCLEOTIDE SEQUENCE [LARGE SCALE GENOMIC DNA]</scope>
    <source>
        <strain evidence="1">4Y35</strain>
    </source>
</reference>
<evidence type="ECO:0000313" key="1">
    <source>
        <dbReference type="EMBL" id="QNI30284.1"/>
    </source>
</evidence>
<dbReference type="Proteomes" id="UP000515312">
    <property type="component" value="Chromosome"/>
</dbReference>
<dbReference type="KEGG" id="adin:H7849_13960"/>
<sequence>MHIRDEERRNDGAVTRRRFAGSLVAGLAGTLCPIADGQTAKDGEAEANIGLKPDDMSVADWDEVRARYSNVLRVYGQRLSLEEKRKTVEILATNQHMLASIRSFVVQNGDVSACTLRVYDANQPSADKQV</sequence>
<gene>
    <name evidence="1" type="ORF">H7849_13960</name>
</gene>
<organism evidence="1 2">
    <name type="scientific">Alloacidobacterium dinghuense</name>
    <dbReference type="NCBI Taxonomy" id="2763107"/>
    <lineage>
        <taxon>Bacteria</taxon>
        <taxon>Pseudomonadati</taxon>
        <taxon>Acidobacteriota</taxon>
        <taxon>Terriglobia</taxon>
        <taxon>Terriglobales</taxon>
        <taxon>Acidobacteriaceae</taxon>
        <taxon>Alloacidobacterium</taxon>
    </lineage>
</organism>